<dbReference type="InterPro" id="IPR017853">
    <property type="entry name" value="GH"/>
</dbReference>
<accession>A0A5H2XY14</accession>
<dbReference type="Pfam" id="PF03662">
    <property type="entry name" value="Glyco_hydro_79n"/>
    <property type="match status" value="1"/>
</dbReference>
<comment type="similarity">
    <text evidence="2">Belongs to the glycosyl hydrolase 79 family.</text>
</comment>
<dbReference type="EMBL" id="AP020502">
    <property type="protein sequence ID" value="BBN67726.1"/>
    <property type="molecule type" value="Genomic_DNA"/>
</dbReference>
<dbReference type="GO" id="GO:0005765">
    <property type="term" value="C:lysosomal membrane"/>
    <property type="evidence" value="ECO:0007669"/>
    <property type="project" value="UniProtKB-SubCell"/>
</dbReference>
<evidence type="ECO:0000256" key="9">
    <source>
        <dbReference type="ARBA" id="ARBA00023765"/>
    </source>
</evidence>
<protein>
    <submittedName>
        <fullName evidence="11">Glucuronidase 2</fullName>
    </submittedName>
</protein>
<evidence type="ECO:0000256" key="6">
    <source>
        <dbReference type="ARBA" id="ARBA00023136"/>
    </source>
</evidence>
<dbReference type="FunFam" id="3.20.20.80:FF:000023">
    <property type="entry name" value="heparanase-like protein 3"/>
    <property type="match status" value="1"/>
</dbReference>
<keyword evidence="4" id="KW-0732">Signal</keyword>
<dbReference type="Gene3D" id="3.20.20.80">
    <property type="entry name" value="Glycosidases"/>
    <property type="match status" value="1"/>
</dbReference>
<keyword evidence="7" id="KW-0325">Glycoprotein</keyword>
<dbReference type="PANTHER" id="PTHR14363:SF21">
    <property type="entry name" value="HEPARANASE-LIKE PROTEIN 1"/>
    <property type="match status" value="1"/>
</dbReference>
<evidence type="ECO:0000256" key="8">
    <source>
        <dbReference type="ARBA" id="ARBA00023228"/>
    </source>
</evidence>
<evidence type="ECO:0000256" key="3">
    <source>
        <dbReference type="ARBA" id="ARBA00022525"/>
    </source>
</evidence>
<reference evidence="11" key="1">
    <citation type="journal article" date="2019" name="Science">
        <title>Mutation of a bHLH transcription factor allowed almond domestication.</title>
        <authorList>
            <person name="Sanchez-Perez R."/>
            <person name="Pavan S."/>
            <person name="Mazzeo R."/>
            <person name="Moldovan C."/>
            <person name="Aiese Cigliano R."/>
            <person name="Del Cueto J."/>
            <person name="Ricciardi F."/>
            <person name="Lotti C."/>
            <person name="Ricciardi L."/>
            <person name="Dicenta F."/>
            <person name="Lopez-Marques R.L."/>
            <person name="Lindberg Moller B."/>
        </authorList>
    </citation>
    <scope>NUCLEOTIDE SEQUENCE</scope>
</reference>
<name>A0A5H2XY14_PRUDU</name>
<dbReference type="PANTHER" id="PTHR14363">
    <property type="entry name" value="HEPARANASE-RELATED"/>
    <property type="match status" value="1"/>
</dbReference>
<evidence type="ECO:0000256" key="1">
    <source>
        <dbReference type="ARBA" id="ARBA00004613"/>
    </source>
</evidence>
<organism evidence="11">
    <name type="scientific">Prunus dulcis</name>
    <name type="common">Almond</name>
    <name type="synonym">Amygdalus dulcis</name>
    <dbReference type="NCBI Taxonomy" id="3755"/>
    <lineage>
        <taxon>Eukaryota</taxon>
        <taxon>Viridiplantae</taxon>
        <taxon>Streptophyta</taxon>
        <taxon>Embryophyta</taxon>
        <taxon>Tracheophyta</taxon>
        <taxon>Spermatophyta</taxon>
        <taxon>Magnoliopsida</taxon>
        <taxon>eudicotyledons</taxon>
        <taxon>Gunneridae</taxon>
        <taxon>Pentapetalae</taxon>
        <taxon>rosids</taxon>
        <taxon>fabids</taxon>
        <taxon>Rosales</taxon>
        <taxon>Rosaceae</taxon>
        <taxon>Amygdaloideae</taxon>
        <taxon>Amygdaleae</taxon>
        <taxon>Prunus</taxon>
    </lineage>
</organism>
<gene>
    <name evidence="11" type="ORF">Prudu_165S000300</name>
</gene>
<dbReference type="InterPro" id="IPR005199">
    <property type="entry name" value="Glyco_hydro_79"/>
</dbReference>
<evidence type="ECO:0000313" key="11">
    <source>
        <dbReference type="EMBL" id="BBN67726.1"/>
    </source>
</evidence>
<comment type="function">
    <text evidence="10">Endoglycosidase which is a cell surface and extracellular matrix-degrading enzyme. Cleaves heparan sulfate proteoglycans (HSPGs) into heparan sulfate side chains and core proteoglycans.</text>
</comment>
<dbReference type="GO" id="GO:0005576">
    <property type="term" value="C:extracellular region"/>
    <property type="evidence" value="ECO:0007669"/>
    <property type="project" value="UniProtKB-SubCell"/>
</dbReference>
<keyword evidence="6" id="KW-0472">Membrane</keyword>
<evidence type="ECO:0000256" key="10">
    <source>
        <dbReference type="ARBA" id="ARBA00055929"/>
    </source>
</evidence>
<sequence length="585" mass="65882">MNVQQCQQLQWGTEKAPFLAAKHHIIDVLYLKEFALSLCFHNGIVKGVWVALLRWYDTGRIEFPMEFRLSLVLILVSLPAILAQDVGNTKKVGNVKVVVNGILAIARVDNNFICATIDWWNHEKCDYNQCPWGSASALNLNLSHPLLAKSIQAFNQLRIRIGGSLEDQLLYDVGNLKYPCHPFRKKSHGLFGFSRGCLPMSRWDELNQFFSKTRPIVTFSLNALSGRHHKSGGVWVGDWDSSNAYDFINYTVSKGYQIDSWEFGNELSGRGVGASVGAEQYGKDLIKLKHIINQLYNKSRTKPALVAPGGFYDQEWFAKLLQASGSGIVNVITQHMYNLGAGVDPKLVSRILNPGYLDLASGTFHDLEQTVKKNGPWASIWVGESGGAYNSGGRNVSDTFVNSFWYLDQLGMSAKYNTRVYCRQSLVGGNYVRFYGIDLWDKVFLLLTAMLQQIYAFTPIVQEEDNDTDFIVNVENILDFNLGAHERNISKESYFKRSLKKTVSWVGRKALDKPVYREEYHLTPKNRNLRSKTMVLNGAPLEITKDGNIPELEPAHVLANSPLTISPLSIKFVVLPYFDAHYACA</sequence>
<dbReference type="GO" id="GO:0009505">
    <property type="term" value="C:plant-type cell wall"/>
    <property type="evidence" value="ECO:0007669"/>
    <property type="project" value="TreeGrafter"/>
</dbReference>
<keyword evidence="5" id="KW-0378">Hydrolase</keyword>
<keyword evidence="3" id="KW-0964">Secreted</keyword>
<evidence type="ECO:0000256" key="7">
    <source>
        <dbReference type="ARBA" id="ARBA00023180"/>
    </source>
</evidence>
<evidence type="ECO:0000256" key="4">
    <source>
        <dbReference type="ARBA" id="ARBA00022729"/>
    </source>
</evidence>
<comment type="subcellular location">
    <subcellularLocation>
        <location evidence="9">Lysosome membrane</location>
        <topology evidence="9">Peripheral membrane protein</topology>
    </subcellularLocation>
    <subcellularLocation>
        <location evidence="1">Secreted</location>
    </subcellularLocation>
</comment>
<dbReference type="GO" id="GO:0004566">
    <property type="term" value="F:beta-glucuronidase activity"/>
    <property type="evidence" value="ECO:0007669"/>
    <property type="project" value="TreeGrafter"/>
</dbReference>
<keyword evidence="8" id="KW-0458">Lysosome</keyword>
<dbReference type="SUPFAM" id="SSF51445">
    <property type="entry name" value="(Trans)glycosidases"/>
    <property type="match status" value="1"/>
</dbReference>
<dbReference type="AlphaFoldDB" id="A0A5H2XY14"/>
<evidence type="ECO:0000256" key="5">
    <source>
        <dbReference type="ARBA" id="ARBA00022801"/>
    </source>
</evidence>
<proteinExistence type="inferred from homology"/>
<evidence type="ECO:0000256" key="2">
    <source>
        <dbReference type="ARBA" id="ARBA00009800"/>
    </source>
</evidence>